<dbReference type="Gene3D" id="3.30.70.2970">
    <property type="entry name" value="Protein of unknown function (DUF541), domain 2"/>
    <property type="match status" value="1"/>
</dbReference>
<dbReference type="Proteomes" id="UP001595632">
    <property type="component" value="Unassembled WGS sequence"/>
</dbReference>
<evidence type="ECO:0000256" key="1">
    <source>
        <dbReference type="SAM" id="SignalP"/>
    </source>
</evidence>
<dbReference type="Pfam" id="PF04402">
    <property type="entry name" value="SIMPL"/>
    <property type="match status" value="1"/>
</dbReference>
<name>A0ABV7GUC2_9RHOB</name>
<dbReference type="InterPro" id="IPR052022">
    <property type="entry name" value="26kDa_periplasmic_antigen"/>
</dbReference>
<dbReference type="PANTHER" id="PTHR34387">
    <property type="entry name" value="SLR1258 PROTEIN"/>
    <property type="match status" value="1"/>
</dbReference>
<proteinExistence type="predicted"/>
<reference evidence="3" key="1">
    <citation type="journal article" date="2019" name="Int. J. Syst. Evol. Microbiol.">
        <title>The Global Catalogue of Microorganisms (GCM) 10K type strain sequencing project: providing services to taxonomists for standard genome sequencing and annotation.</title>
        <authorList>
            <consortium name="The Broad Institute Genomics Platform"/>
            <consortium name="The Broad Institute Genome Sequencing Center for Infectious Disease"/>
            <person name="Wu L."/>
            <person name="Ma J."/>
        </authorList>
    </citation>
    <scope>NUCLEOTIDE SEQUENCE [LARGE SCALE GENOMIC DNA]</scope>
    <source>
        <strain evidence="3">KCTC 52366</strain>
    </source>
</reference>
<evidence type="ECO:0000313" key="2">
    <source>
        <dbReference type="EMBL" id="MFC3142677.1"/>
    </source>
</evidence>
<dbReference type="EMBL" id="JBHRTB010000010">
    <property type="protein sequence ID" value="MFC3142677.1"/>
    <property type="molecule type" value="Genomic_DNA"/>
</dbReference>
<dbReference type="InterPro" id="IPR007497">
    <property type="entry name" value="SIMPL/DUF541"/>
</dbReference>
<protein>
    <submittedName>
        <fullName evidence="2">SIMPL domain-containing protein</fullName>
    </submittedName>
</protein>
<comment type="caution">
    <text evidence="2">The sequence shown here is derived from an EMBL/GenBank/DDBJ whole genome shotgun (WGS) entry which is preliminary data.</text>
</comment>
<keyword evidence="3" id="KW-1185">Reference proteome</keyword>
<dbReference type="PANTHER" id="PTHR34387:SF1">
    <property type="entry name" value="PERIPLASMIC IMMUNOGENIC PROTEIN"/>
    <property type="match status" value="1"/>
</dbReference>
<keyword evidence="1" id="KW-0732">Signal</keyword>
<dbReference type="Gene3D" id="3.30.110.170">
    <property type="entry name" value="Protein of unknown function (DUF541), domain 1"/>
    <property type="match status" value="1"/>
</dbReference>
<sequence length="238" mass="23969">MRTFSAAPLLAVAALCLALPLAAPTAAQEAAANRLTVTGTGMVSGIPDLAVLTLGVTSRGDTAAQAMDATSVATADVLALLAETGVADTDMQTSDLSLSPVWSNRNSVSGGGDEITGFRASNTVTVRIRDLDGMGEVLDAAINAGANEFRELRFALQNPAPALDEARRLAVADARARAETYADAAGLVLGDVLELTESGGGGGPIMMREAAIASAVPIAAGEVDTTASVTIVFEISGP</sequence>
<accession>A0ABV7GUC2</accession>
<feature type="chain" id="PRO_5046830765" evidence="1">
    <location>
        <begin position="28"/>
        <end position="238"/>
    </location>
</feature>
<feature type="signal peptide" evidence="1">
    <location>
        <begin position="1"/>
        <end position="27"/>
    </location>
</feature>
<dbReference type="RefSeq" id="WP_275633469.1">
    <property type="nucleotide sequence ID" value="NZ_JARGYD010000005.1"/>
</dbReference>
<gene>
    <name evidence="2" type="ORF">ACFOGP_08150</name>
</gene>
<organism evidence="2 3">
    <name type="scientific">Psychromarinibacter halotolerans</name>
    <dbReference type="NCBI Taxonomy" id="1775175"/>
    <lineage>
        <taxon>Bacteria</taxon>
        <taxon>Pseudomonadati</taxon>
        <taxon>Pseudomonadota</taxon>
        <taxon>Alphaproteobacteria</taxon>
        <taxon>Rhodobacterales</taxon>
        <taxon>Paracoccaceae</taxon>
        <taxon>Psychromarinibacter</taxon>
    </lineage>
</organism>
<evidence type="ECO:0000313" key="3">
    <source>
        <dbReference type="Proteomes" id="UP001595632"/>
    </source>
</evidence>